<comment type="caution">
    <text evidence="1">The sequence shown here is derived from an EMBL/GenBank/DDBJ whole genome shotgun (WGS) entry which is preliminary data.</text>
</comment>
<dbReference type="EMBL" id="CAJVPM010000011">
    <property type="protein sequence ID" value="CAG8434200.1"/>
    <property type="molecule type" value="Genomic_DNA"/>
</dbReference>
<organism evidence="1 2">
    <name type="scientific">Scutellospora calospora</name>
    <dbReference type="NCBI Taxonomy" id="85575"/>
    <lineage>
        <taxon>Eukaryota</taxon>
        <taxon>Fungi</taxon>
        <taxon>Fungi incertae sedis</taxon>
        <taxon>Mucoromycota</taxon>
        <taxon>Glomeromycotina</taxon>
        <taxon>Glomeromycetes</taxon>
        <taxon>Diversisporales</taxon>
        <taxon>Gigasporaceae</taxon>
        <taxon>Scutellospora</taxon>
    </lineage>
</organism>
<reference evidence="1" key="1">
    <citation type="submission" date="2021-06" db="EMBL/GenBank/DDBJ databases">
        <authorList>
            <person name="Kallberg Y."/>
            <person name="Tangrot J."/>
            <person name="Rosling A."/>
        </authorList>
    </citation>
    <scope>NUCLEOTIDE SEQUENCE</scope>
    <source>
        <strain evidence="1">AU212A</strain>
    </source>
</reference>
<sequence length="335" mass="36764">MSIQKTYTIGTRKSQLALVQTNEVQKALQQAYPNSEFPILGITTIGDQILNKPLYQIGEKSLFTKELEVALENKTVDLVVHSLKDLPTTLPKGMTVGAILKRENPYDAVVIKEGLDAKSLEELPKGSIIGTSSVRRSSQLKKAFPDLIFQDVVCMGSSLNYFYLKESNTRLAKLDKPDGQYSALILAVAGLVRLGQNHRISQILPSNIILHAVGQGALAVECRDDDIHIIEMLSVLEDKDTRLRCTAERSLLKTLEGGCSVPIGVNTNFINGQDGQRMLKLEGSVAKLDGSTIIHAEAMKHVDNDGIDAANELGKEVSRILIEQGARNIIEELRH</sequence>
<dbReference type="Proteomes" id="UP000789860">
    <property type="component" value="Unassembled WGS sequence"/>
</dbReference>
<accession>A0ACA9JTV3</accession>
<name>A0ACA9JTV3_9GLOM</name>
<proteinExistence type="predicted"/>
<evidence type="ECO:0000313" key="2">
    <source>
        <dbReference type="Proteomes" id="UP000789860"/>
    </source>
</evidence>
<keyword evidence="2" id="KW-1185">Reference proteome</keyword>
<protein>
    <submittedName>
        <fullName evidence="1">6083_t:CDS:1</fullName>
    </submittedName>
</protein>
<evidence type="ECO:0000313" key="1">
    <source>
        <dbReference type="EMBL" id="CAG8434200.1"/>
    </source>
</evidence>
<gene>
    <name evidence="1" type="ORF">SCALOS_LOCUS36</name>
</gene>